<proteinExistence type="predicted"/>
<accession>A0A1R2CF42</accession>
<protein>
    <submittedName>
        <fullName evidence="1">Uncharacterized protein</fullName>
    </submittedName>
</protein>
<dbReference type="Proteomes" id="UP000187209">
    <property type="component" value="Unassembled WGS sequence"/>
</dbReference>
<dbReference type="EMBL" id="MPUH01000171">
    <property type="protein sequence ID" value="OMJ87647.1"/>
    <property type="molecule type" value="Genomic_DNA"/>
</dbReference>
<evidence type="ECO:0000313" key="1">
    <source>
        <dbReference type="EMBL" id="OMJ87647.1"/>
    </source>
</evidence>
<organism evidence="1 2">
    <name type="scientific">Stentor coeruleus</name>
    <dbReference type="NCBI Taxonomy" id="5963"/>
    <lineage>
        <taxon>Eukaryota</taxon>
        <taxon>Sar</taxon>
        <taxon>Alveolata</taxon>
        <taxon>Ciliophora</taxon>
        <taxon>Postciliodesmatophora</taxon>
        <taxon>Heterotrichea</taxon>
        <taxon>Heterotrichida</taxon>
        <taxon>Stentoridae</taxon>
        <taxon>Stentor</taxon>
    </lineage>
</organism>
<sequence>MLPKRITTKPSKTIIFRNKDQDFPTIQLLQPSLSSELSNSFNKFTEQQSRNQKVIDNYGLLNVCHSPCLNSSFVTIRNIGSKICMGDFLGNKNTKQLISEKKLLPLRRNLKKKIFLKEVQEKSSLFRPTTPIVMDQNTKLRLILDKCKRKHESRFRRRRETKSLSYAPSLEILTSDSMDKINS</sequence>
<dbReference type="AlphaFoldDB" id="A0A1R2CF42"/>
<evidence type="ECO:0000313" key="2">
    <source>
        <dbReference type="Proteomes" id="UP000187209"/>
    </source>
</evidence>
<reference evidence="1 2" key="1">
    <citation type="submission" date="2016-11" db="EMBL/GenBank/DDBJ databases">
        <title>The macronuclear genome of Stentor coeruleus: a giant cell with tiny introns.</title>
        <authorList>
            <person name="Slabodnick M."/>
            <person name="Ruby J.G."/>
            <person name="Reiff S.B."/>
            <person name="Swart E.C."/>
            <person name="Gosai S."/>
            <person name="Prabakaran S."/>
            <person name="Witkowska E."/>
            <person name="Larue G.E."/>
            <person name="Fisher S."/>
            <person name="Freeman R.M."/>
            <person name="Gunawardena J."/>
            <person name="Chu W."/>
            <person name="Stover N.A."/>
            <person name="Gregory B.D."/>
            <person name="Nowacki M."/>
            <person name="Derisi J."/>
            <person name="Roy S.W."/>
            <person name="Marshall W.F."/>
            <person name="Sood P."/>
        </authorList>
    </citation>
    <scope>NUCLEOTIDE SEQUENCE [LARGE SCALE GENOMIC DNA]</scope>
    <source>
        <strain evidence="1">WM001</strain>
    </source>
</reference>
<keyword evidence="2" id="KW-1185">Reference proteome</keyword>
<comment type="caution">
    <text evidence="1">The sequence shown here is derived from an EMBL/GenBank/DDBJ whole genome shotgun (WGS) entry which is preliminary data.</text>
</comment>
<name>A0A1R2CF42_9CILI</name>
<gene>
    <name evidence="1" type="ORF">SteCoe_10572</name>
</gene>